<dbReference type="Gene3D" id="3.50.50.60">
    <property type="entry name" value="FAD/NAD(P)-binding domain"/>
    <property type="match status" value="2"/>
</dbReference>
<reference evidence="4" key="1">
    <citation type="submission" date="2017-11" db="EMBL/GenBank/DDBJ databases">
        <authorList>
            <person name="Duchaud E."/>
        </authorList>
    </citation>
    <scope>NUCLEOTIDE SEQUENCE [LARGE SCALE GENOMIC DNA]</scope>
    <source>
        <strain evidence="4">Tenacibaculum sp. TNO020</strain>
    </source>
</reference>
<protein>
    <submittedName>
        <fullName evidence="3">Amino acid dehydrogenase</fullName>
    </submittedName>
</protein>
<evidence type="ECO:0000313" key="3">
    <source>
        <dbReference type="EMBL" id="SOS75438.1"/>
    </source>
</evidence>
<organism evidence="3 4">
    <name type="scientific">Tenacibaculum piscium</name>
    <dbReference type="NCBI Taxonomy" id="1458515"/>
    <lineage>
        <taxon>Bacteria</taxon>
        <taxon>Pseudomonadati</taxon>
        <taxon>Bacteroidota</taxon>
        <taxon>Flavobacteriia</taxon>
        <taxon>Flavobacteriales</taxon>
        <taxon>Flavobacteriaceae</taxon>
        <taxon>Tenacibaculum</taxon>
    </lineage>
</organism>
<dbReference type="Pfam" id="PF01266">
    <property type="entry name" value="DAO"/>
    <property type="match status" value="1"/>
</dbReference>
<keyword evidence="4" id="KW-1185">Reference proteome</keyword>
<dbReference type="Proteomes" id="UP000234211">
    <property type="component" value="Unassembled WGS sequence"/>
</dbReference>
<feature type="domain" description="FAD dependent oxidoreductase" evidence="2">
    <location>
        <begin position="5"/>
        <end position="395"/>
    </location>
</feature>
<gene>
    <name evidence="3" type="ORF">TNO020_440217</name>
</gene>
<dbReference type="InterPro" id="IPR036188">
    <property type="entry name" value="FAD/NAD-bd_sf"/>
</dbReference>
<dbReference type="RefSeq" id="WP_101918064.1">
    <property type="nucleotide sequence ID" value="NZ_OENF01000039.1"/>
</dbReference>
<dbReference type="GO" id="GO:0016491">
    <property type="term" value="F:oxidoreductase activity"/>
    <property type="evidence" value="ECO:0007669"/>
    <property type="project" value="UniProtKB-KW"/>
</dbReference>
<dbReference type="PANTHER" id="PTHR13847">
    <property type="entry name" value="SARCOSINE DEHYDROGENASE-RELATED"/>
    <property type="match status" value="1"/>
</dbReference>
<dbReference type="OrthoDB" id="9794226at2"/>
<sequence length="415" mass="46169">MSKEVVIIGGGIIGLCSAYYLQKEGHKVTVIDKSDFSSGASYVNAGYITPSHIISLAAPGMINKGIKWMFDSESPFSVKPRLDYDFVKWSWLFKKASTKQKVESSIKPIKDINLLSRELYEDIKASNDFDFFYQHKGLLMCYQTDKTGEEEWNTGQRAIQEGLNVENLSKEQVLKLEPNAGLNIKGAIYYHTDSHMTPNEFMPQLKRYLEKNGVTILANEEVLDINVTGDKVTSLKTNKQEFTPDEIVVATGSWSQILMKKLNTTIPIQAGKGYRINVSQETGITIPAILMEAKVAVTPMNGFTRFAGTMEVDKINTNINKVRVNAIAKASERFYQNLKISQKEIDDVASGLRPCSPDGLPYIGRLSKVKNVTVATGHAMMGWSLGPATGKLISEVISDKKTSLDLSPFHTERYA</sequence>
<evidence type="ECO:0000313" key="4">
    <source>
        <dbReference type="Proteomes" id="UP000234211"/>
    </source>
</evidence>
<dbReference type="PANTHER" id="PTHR13847:SF289">
    <property type="entry name" value="GLYCINE OXIDASE"/>
    <property type="match status" value="1"/>
</dbReference>
<keyword evidence="1" id="KW-0560">Oxidoreductase</keyword>
<dbReference type="SUPFAM" id="SSF54373">
    <property type="entry name" value="FAD-linked reductases, C-terminal domain"/>
    <property type="match status" value="1"/>
</dbReference>
<proteinExistence type="predicted"/>
<dbReference type="GO" id="GO:0005737">
    <property type="term" value="C:cytoplasm"/>
    <property type="evidence" value="ECO:0007669"/>
    <property type="project" value="TreeGrafter"/>
</dbReference>
<evidence type="ECO:0000256" key="1">
    <source>
        <dbReference type="ARBA" id="ARBA00023002"/>
    </source>
</evidence>
<dbReference type="Gene3D" id="3.30.9.10">
    <property type="entry name" value="D-Amino Acid Oxidase, subunit A, domain 2"/>
    <property type="match status" value="1"/>
</dbReference>
<name>A0A2H1YIY3_9FLAO</name>
<dbReference type="EMBL" id="OENF01000039">
    <property type="protein sequence ID" value="SOS75438.1"/>
    <property type="molecule type" value="Genomic_DNA"/>
</dbReference>
<dbReference type="InterPro" id="IPR006076">
    <property type="entry name" value="FAD-dep_OxRdtase"/>
</dbReference>
<accession>A0A2H1YIY3</accession>
<evidence type="ECO:0000259" key="2">
    <source>
        <dbReference type="Pfam" id="PF01266"/>
    </source>
</evidence>
<dbReference type="SUPFAM" id="SSF51905">
    <property type="entry name" value="FAD/NAD(P)-binding domain"/>
    <property type="match status" value="1"/>
</dbReference>
<dbReference type="AlphaFoldDB" id="A0A2H1YIY3"/>